<dbReference type="InterPro" id="IPR013792">
    <property type="entry name" value="RNA3'P_cycl/enolpyr_Trfase_a/b"/>
</dbReference>
<name>A0ABD5PAA9_9EURY</name>
<feature type="binding site" evidence="5">
    <location>
        <begin position="281"/>
        <end position="285"/>
    </location>
    <ligand>
        <name>ATP</name>
        <dbReference type="ChEBI" id="CHEBI:30616"/>
    </ligand>
</feature>
<dbReference type="InterPro" id="IPR023797">
    <property type="entry name" value="RNA3'_phos_cyclase_dom"/>
</dbReference>
<evidence type="ECO:0000256" key="4">
    <source>
        <dbReference type="ARBA" id="ARBA00022741"/>
    </source>
</evidence>
<proteinExistence type="inferred from homology"/>
<dbReference type="SUPFAM" id="SSF55205">
    <property type="entry name" value="EPT/RTPC-like"/>
    <property type="match status" value="1"/>
</dbReference>
<dbReference type="RefSeq" id="WP_267621953.1">
    <property type="nucleotide sequence ID" value="NZ_JAODIW010000006.1"/>
</dbReference>
<comment type="subcellular location">
    <subcellularLocation>
        <location evidence="5">Cytoplasm</location>
    </subcellularLocation>
</comment>
<evidence type="ECO:0000256" key="3">
    <source>
        <dbReference type="ARBA" id="ARBA00022598"/>
    </source>
</evidence>
<keyword evidence="5" id="KW-0067">ATP-binding</keyword>
<dbReference type="InterPro" id="IPR036553">
    <property type="entry name" value="RPTC_insert"/>
</dbReference>
<comment type="catalytic activity">
    <reaction evidence="5">
        <text>a 3'-end 3'-phospho-ribonucleotide-RNA + ATP = a 3'-end 2',3'-cyclophospho-ribonucleotide-RNA + AMP + diphosphate</text>
        <dbReference type="Rhea" id="RHEA:23976"/>
        <dbReference type="Rhea" id="RHEA-COMP:10463"/>
        <dbReference type="Rhea" id="RHEA-COMP:10464"/>
        <dbReference type="ChEBI" id="CHEBI:30616"/>
        <dbReference type="ChEBI" id="CHEBI:33019"/>
        <dbReference type="ChEBI" id="CHEBI:83062"/>
        <dbReference type="ChEBI" id="CHEBI:83064"/>
        <dbReference type="ChEBI" id="CHEBI:456215"/>
        <dbReference type="EC" id="6.5.1.4"/>
    </reaction>
</comment>
<comment type="similarity">
    <text evidence="1 5">Belongs to the RNA 3'-terminal cyclase family. Type 1 subfamily.</text>
</comment>
<reference evidence="9 10" key="1">
    <citation type="journal article" date="2019" name="Int. J. Syst. Evol. Microbiol.">
        <title>The Global Catalogue of Microorganisms (GCM) 10K type strain sequencing project: providing services to taxonomists for standard genome sequencing and annotation.</title>
        <authorList>
            <consortium name="The Broad Institute Genomics Platform"/>
            <consortium name="The Broad Institute Genome Sequencing Center for Infectious Disease"/>
            <person name="Wu L."/>
            <person name="Ma J."/>
        </authorList>
    </citation>
    <scope>NUCLEOTIDE SEQUENCE [LARGE SCALE GENOMIC DNA]</scope>
    <source>
        <strain evidence="9 10">CGMCC 1.12553</strain>
    </source>
</reference>
<feature type="domain" description="RNA 3'-terminal phosphate cyclase" evidence="7">
    <location>
        <begin position="6"/>
        <end position="316"/>
    </location>
</feature>
<dbReference type="GO" id="GO:0005524">
    <property type="term" value="F:ATP binding"/>
    <property type="evidence" value="ECO:0007669"/>
    <property type="project" value="UniProtKB-KW"/>
</dbReference>
<feature type="active site" description="Tele-AMP-histidine intermediate" evidence="5">
    <location>
        <position position="305"/>
    </location>
</feature>
<keyword evidence="5" id="KW-0963">Cytoplasm</keyword>
<evidence type="ECO:0000259" key="7">
    <source>
        <dbReference type="Pfam" id="PF01137"/>
    </source>
</evidence>
<dbReference type="NCBIfam" id="NF003246">
    <property type="entry name" value="PRK04204.1-2"/>
    <property type="match status" value="1"/>
</dbReference>
<dbReference type="AlphaFoldDB" id="A0ABD5PAA9"/>
<dbReference type="Proteomes" id="UP001595921">
    <property type="component" value="Unassembled WGS sequence"/>
</dbReference>
<dbReference type="GO" id="GO:0006396">
    <property type="term" value="P:RNA processing"/>
    <property type="evidence" value="ECO:0007669"/>
    <property type="project" value="UniProtKB-UniRule"/>
</dbReference>
<keyword evidence="4 5" id="KW-0547">Nucleotide-binding</keyword>
<dbReference type="InterPro" id="IPR037136">
    <property type="entry name" value="RNA3'_phos_cyclase_dom_sf"/>
</dbReference>
<dbReference type="EC" id="6.5.1.4" evidence="5 6"/>
<feature type="binding site" evidence="5">
    <location>
        <position position="96"/>
    </location>
    <ligand>
        <name>ATP</name>
        <dbReference type="ChEBI" id="CHEBI:30616"/>
    </ligand>
</feature>
<evidence type="ECO:0000256" key="6">
    <source>
        <dbReference type="NCBIfam" id="TIGR03399"/>
    </source>
</evidence>
<evidence type="ECO:0000259" key="8">
    <source>
        <dbReference type="Pfam" id="PF05189"/>
    </source>
</evidence>
<gene>
    <name evidence="5 9" type="primary">rtcA</name>
    <name evidence="9" type="ORF">ACFO0N_07215</name>
</gene>
<feature type="domain" description="RNA 3'-terminal phosphate cyclase insert" evidence="8">
    <location>
        <begin position="175"/>
        <end position="270"/>
    </location>
</feature>
<dbReference type="InterPro" id="IPR013791">
    <property type="entry name" value="RNA3'-term_phos_cycl_insert"/>
</dbReference>
<sequence>MVDGTAGGGQLLRTALSLAAVTGDPFEMTGVRAERPEPGLKPQHLAAVETLADLTDAEVDGAEVGSTEVTFDPGPIRGGAFEASMGTAGSLTLLFDAALPAAVRLDEPLTLHATGGTDVKWSPPVESLRSVKLPLLGRYGLDAGVDLHRTGYYPAGGGAATLRLEPSDGRPLELVDRGDLDRVEVVSKASEELEGAEVADRQAARAEERLVDAGLPVEVRSPEYVPTKSTGSTLVLRGVYDGSLVGVDELGERGRPSETVADRAVDRFLSLHASGAPVDEHVADQLLVFLALWGGQVSIPRVTAHVESNLDVLAAFGCEVELDDSGEQLLLAVSPHRTVE</sequence>
<dbReference type="EMBL" id="JBHSDS010000003">
    <property type="protein sequence ID" value="MFC4357736.1"/>
    <property type="molecule type" value="Genomic_DNA"/>
</dbReference>
<dbReference type="NCBIfam" id="TIGR03399">
    <property type="entry name" value="RNA_3prim_cycl"/>
    <property type="match status" value="1"/>
</dbReference>
<dbReference type="GO" id="GO:0003963">
    <property type="term" value="F:RNA-3'-phosphate cyclase activity"/>
    <property type="evidence" value="ECO:0007669"/>
    <property type="project" value="UniProtKB-UniRule"/>
</dbReference>
<dbReference type="InterPro" id="IPR017770">
    <property type="entry name" value="RNA3'_term_phos_cyc_type_1"/>
</dbReference>
<evidence type="ECO:0000256" key="5">
    <source>
        <dbReference type="HAMAP-Rule" id="MF_00200"/>
    </source>
</evidence>
<organism evidence="9 10">
    <name type="scientific">Halobium salinum</name>
    <dbReference type="NCBI Taxonomy" id="1364940"/>
    <lineage>
        <taxon>Archaea</taxon>
        <taxon>Methanobacteriati</taxon>
        <taxon>Methanobacteriota</taxon>
        <taxon>Stenosarchaea group</taxon>
        <taxon>Halobacteria</taxon>
        <taxon>Halobacteriales</taxon>
        <taxon>Haloferacaceae</taxon>
        <taxon>Halobium</taxon>
    </lineage>
</organism>
<dbReference type="PANTHER" id="PTHR11096">
    <property type="entry name" value="RNA 3' TERMINAL PHOSPHATE CYCLASE"/>
    <property type="match status" value="1"/>
</dbReference>
<keyword evidence="3 5" id="KW-0436">Ligase</keyword>
<evidence type="ECO:0000313" key="9">
    <source>
        <dbReference type="EMBL" id="MFC4357736.1"/>
    </source>
</evidence>
<dbReference type="PIRSF" id="PIRSF005378">
    <property type="entry name" value="RNA3'_term_phos_cycl_euk"/>
    <property type="match status" value="1"/>
</dbReference>
<dbReference type="HAMAP" id="MF_00200">
    <property type="entry name" value="RTC"/>
    <property type="match status" value="1"/>
</dbReference>
<dbReference type="GO" id="GO:0005737">
    <property type="term" value="C:cytoplasm"/>
    <property type="evidence" value="ECO:0007669"/>
    <property type="project" value="UniProtKB-SubCell"/>
</dbReference>
<evidence type="ECO:0000313" key="10">
    <source>
        <dbReference type="Proteomes" id="UP001595921"/>
    </source>
</evidence>
<accession>A0ABD5PAA9</accession>
<comment type="function">
    <text evidence="5">Catalyzes the conversion of 3'-phosphate to a 2',3'-cyclic phosphodiester at the end of RNA. The mechanism of action of the enzyme occurs in 3 steps: (A) adenylation of the enzyme by ATP; (B) transfer of adenylate to an RNA-N3'P to produce RNA-N3'PP5'A; (C) and attack of the adjacent 2'-hydroxyl on the 3'-phosphorus in the diester linkage to produce the cyclic end product. The biological role of this enzyme is unknown but it is likely to function in some aspects of cellular RNA processing.</text>
</comment>
<dbReference type="InterPro" id="IPR000228">
    <property type="entry name" value="RNA3'_term_phos_cyc"/>
</dbReference>
<dbReference type="Pfam" id="PF01137">
    <property type="entry name" value="RTC"/>
    <property type="match status" value="1"/>
</dbReference>
<dbReference type="Pfam" id="PF05189">
    <property type="entry name" value="RTC_insert"/>
    <property type="match status" value="1"/>
</dbReference>
<protein>
    <recommendedName>
        <fullName evidence="2 5">RNA 3'-terminal phosphate cyclase</fullName>
        <shortName evidence="5">RNA cyclase</shortName>
        <shortName evidence="5">RNA-3'-phosphate cyclase</shortName>
        <ecNumber evidence="5 6">6.5.1.4</ecNumber>
    </recommendedName>
</protein>
<dbReference type="SUPFAM" id="SSF52913">
    <property type="entry name" value="RNA 3'-terminal phosphate cyclase, RPTC, insert domain"/>
    <property type="match status" value="1"/>
</dbReference>
<dbReference type="Gene3D" id="3.65.10.20">
    <property type="entry name" value="RNA 3'-terminal phosphate cyclase domain"/>
    <property type="match status" value="1"/>
</dbReference>
<keyword evidence="10" id="KW-1185">Reference proteome</keyword>
<evidence type="ECO:0000256" key="2">
    <source>
        <dbReference type="ARBA" id="ARBA00021428"/>
    </source>
</evidence>
<comment type="caution">
    <text evidence="9">The sequence shown here is derived from an EMBL/GenBank/DDBJ whole genome shotgun (WGS) entry which is preliminary data.</text>
</comment>
<dbReference type="PANTHER" id="PTHR11096:SF0">
    <property type="entry name" value="RNA 3'-TERMINAL PHOSPHATE CYCLASE"/>
    <property type="match status" value="1"/>
</dbReference>
<dbReference type="Gene3D" id="3.30.360.20">
    <property type="entry name" value="RNA 3'-terminal phosphate cyclase, insert domain"/>
    <property type="match status" value="1"/>
</dbReference>
<evidence type="ECO:0000256" key="1">
    <source>
        <dbReference type="ARBA" id="ARBA00009206"/>
    </source>
</evidence>